<sequence>MAKPRRRNAGKRVDIPSTDVIRPRRACTSNITYTYNPPDELRNLRKLSRPSSCTPKKPQPLKKDISLRALNKIDYAEEGSSESSPSPDSPEAADLPSVEPLLSRPFTRSSKAALASAPEKAPKVSTPKPRAKRLRFAESENNSEEEFQASMSTRRKLTRFRADSSEDMEQDGGRYPKRKSRPTSYTHFFSTTNFFASVLRNGATSEGSQVPKYNFRETNKETRAKLSSLYNLPEPIFDDPIPLPRPKAKVNGGDDTEDTDDNLVLLPINYAEIYESRPSIVLPNVPPVSTPVKKTTIVDIGGLDEQIQTIKEALLLPNMYPEFTNKYNIAPVRGILFHGPPGTGKTMTAQALVAECSRGKTPIAFFHVNANDILSKWVGKSEAKIRSIFTAARLWQPSIVFIDEIDGITPPRSSSDRHNASLVASFLSQMDGIDNSGQVLVIGATNRLHAIDPALQRSGRFEEALYFPLPDLIARKAILNITAARHGLTEIELSELAGLTSGYSGADLSSLVGRAGKLALFRTFPLAASVTIPKENYDDIQICIDDFKQAILQITPTSKLLNNIVNSPLPPHLEKFSPKVDKAVQALQNTGPSYPAPFFLPHVLVIKGEDEITKAHIASAILHGLDSHKVSPLDIGLVSTSDDSSDLKALKLKLNNLSPNGQRGIALIKHADIFAEAISPGLLTTLRAALNLPGYYGEKSFIFITSSLTPELKGLFSGLKVMLIDSDNP</sequence>
<keyword evidence="2" id="KW-1185">Reference proteome</keyword>
<name>A0ACC2TGW2_9FUNG</name>
<organism evidence="1 2">
    <name type="scientific">Entomophthora muscae</name>
    <dbReference type="NCBI Taxonomy" id="34485"/>
    <lineage>
        <taxon>Eukaryota</taxon>
        <taxon>Fungi</taxon>
        <taxon>Fungi incertae sedis</taxon>
        <taxon>Zoopagomycota</taxon>
        <taxon>Entomophthoromycotina</taxon>
        <taxon>Entomophthoromycetes</taxon>
        <taxon>Entomophthorales</taxon>
        <taxon>Entomophthoraceae</taxon>
        <taxon>Entomophthora</taxon>
    </lineage>
</organism>
<evidence type="ECO:0000313" key="2">
    <source>
        <dbReference type="Proteomes" id="UP001165960"/>
    </source>
</evidence>
<proteinExistence type="predicted"/>
<dbReference type="EMBL" id="QTSX02002880">
    <property type="protein sequence ID" value="KAJ9073909.1"/>
    <property type="molecule type" value="Genomic_DNA"/>
</dbReference>
<reference evidence="1" key="1">
    <citation type="submission" date="2022-04" db="EMBL/GenBank/DDBJ databases">
        <title>Genome of the entomopathogenic fungus Entomophthora muscae.</title>
        <authorList>
            <person name="Elya C."/>
            <person name="Lovett B.R."/>
            <person name="Lee E."/>
            <person name="Macias A.M."/>
            <person name="Hajek A.E."/>
            <person name="De Bivort B.L."/>
            <person name="Kasson M.T."/>
            <person name="De Fine Licht H.H."/>
            <person name="Stajich J.E."/>
        </authorList>
    </citation>
    <scope>NUCLEOTIDE SEQUENCE</scope>
    <source>
        <strain evidence="1">Berkeley</strain>
    </source>
</reference>
<protein>
    <submittedName>
        <fullName evidence="1">TAT-binding protein-like protein 7, AAA ATPase</fullName>
    </submittedName>
</protein>
<comment type="caution">
    <text evidence="1">The sequence shown here is derived from an EMBL/GenBank/DDBJ whole genome shotgun (WGS) entry which is preliminary data.</text>
</comment>
<accession>A0ACC2TGW2</accession>
<gene>
    <name evidence="1" type="primary">YTA7_1</name>
    <name evidence="1" type="ORF">DSO57_1011584</name>
</gene>
<evidence type="ECO:0000313" key="1">
    <source>
        <dbReference type="EMBL" id="KAJ9073909.1"/>
    </source>
</evidence>
<dbReference type="Proteomes" id="UP001165960">
    <property type="component" value="Unassembled WGS sequence"/>
</dbReference>